<evidence type="ECO:0000313" key="2">
    <source>
        <dbReference type="Proteomes" id="UP000011058"/>
    </source>
</evidence>
<accession>I0K3C0</accession>
<dbReference type="HOGENOM" id="CLU_1072615_0_0_10"/>
<name>I0K3C0_9BACT</name>
<proteinExistence type="predicted"/>
<dbReference type="Proteomes" id="UP000011058">
    <property type="component" value="Chromosome"/>
</dbReference>
<reference evidence="1 2" key="1">
    <citation type="journal article" date="2012" name="J. Bacteriol.">
        <title>Genome Sequence of Fibrella aestuarina BUZ 2T, a Filamentous Marine Bacterium.</title>
        <authorList>
            <person name="Filippini M."/>
            <person name="Qi W."/>
            <person name="Blom J."/>
            <person name="Goesmann A."/>
            <person name="Smits T.H."/>
            <person name="Bagheri H.C."/>
        </authorList>
    </citation>
    <scope>NUCLEOTIDE SEQUENCE [LARGE SCALE GENOMIC DNA]</scope>
    <source>
        <strain evidence="2">BUZ 2T</strain>
    </source>
</reference>
<evidence type="ECO:0000313" key="1">
    <source>
        <dbReference type="EMBL" id="CCG98623.1"/>
    </source>
</evidence>
<dbReference type="eggNOG" id="ENOG5032WM9">
    <property type="taxonomic scope" value="Bacteria"/>
</dbReference>
<organism evidence="1 2">
    <name type="scientific">Fibrella aestuarina BUZ 2</name>
    <dbReference type="NCBI Taxonomy" id="1166018"/>
    <lineage>
        <taxon>Bacteria</taxon>
        <taxon>Pseudomonadati</taxon>
        <taxon>Bacteroidota</taxon>
        <taxon>Cytophagia</taxon>
        <taxon>Cytophagales</taxon>
        <taxon>Spirosomataceae</taxon>
        <taxon>Fibrella</taxon>
    </lineage>
</organism>
<dbReference type="STRING" id="1166018.FAES_0612"/>
<gene>
    <name evidence="1" type="ORF">FAES_0612</name>
</gene>
<dbReference type="EMBL" id="HE796683">
    <property type="protein sequence ID" value="CCG98623.1"/>
    <property type="molecule type" value="Genomic_DNA"/>
</dbReference>
<keyword evidence="2" id="KW-1185">Reference proteome</keyword>
<dbReference type="KEGG" id="fae:FAES_0612"/>
<protein>
    <submittedName>
        <fullName evidence="1">Uncharacterized protein</fullName>
    </submittedName>
</protein>
<sequence>MDVYGKSRFCEENGIMTRTTLLLAALLGNWLVARGQSATPPLEAPTVQQSLNSLGTSGNMSAVRTFDGRVINLRGTPLLYPDWTPGEATLVNGAQITNARFKYNVPDKRLLVLRQGKDSTQVEGYNVQSLTLQPMNTAEPQRYEHLPPLKNDVSITRGDLVRVIYRGPYTLVQLPVKSFYKATSSSPYGEARDYNEFRDESVYLLVRPDGTAEKVKLTKKSLAGALQQQADAFTKFVKDNRLDVALESDVAKALAALSK</sequence>
<dbReference type="AlphaFoldDB" id="I0K3C0"/>